<keyword evidence="2" id="KW-0238">DNA-binding</keyword>
<evidence type="ECO:0000256" key="2">
    <source>
        <dbReference type="ARBA" id="ARBA00023125"/>
    </source>
</evidence>
<dbReference type="SUPFAM" id="SSF53822">
    <property type="entry name" value="Periplasmic binding protein-like I"/>
    <property type="match status" value="1"/>
</dbReference>
<dbReference type="InterPro" id="IPR001761">
    <property type="entry name" value="Peripla_BP/Lac1_sug-bd_dom"/>
</dbReference>
<dbReference type="PANTHER" id="PTHR30146">
    <property type="entry name" value="LACI-RELATED TRANSCRIPTIONAL REPRESSOR"/>
    <property type="match status" value="1"/>
</dbReference>
<name>A0A1I6R0S3_9FLAO</name>
<dbReference type="InterPro" id="IPR028082">
    <property type="entry name" value="Peripla_BP_I"/>
</dbReference>
<dbReference type="Pfam" id="PF00532">
    <property type="entry name" value="Peripla_BP_1"/>
    <property type="match status" value="1"/>
</dbReference>
<reference evidence="6" key="1">
    <citation type="submission" date="2016-10" db="EMBL/GenBank/DDBJ databases">
        <authorList>
            <person name="Varghese N."/>
            <person name="Submissions S."/>
        </authorList>
    </citation>
    <scope>NUCLEOTIDE SEQUENCE [LARGE SCALE GENOMIC DNA]</scope>
    <source>
        <strain evidence="6">DSM 24450</strain>
    </source>
</reference>
<evidence type="ECO:0000256" key="1">
    <source>
        <dbReference type="ARBA" id="ARBA00023015"/>
    </source>
</evidence>
<dbReference type="AlphaFoldDB" id="A0A1I6R0S3"/>
<dbReference type="EMBL" id="FOZP01000005">
    <property type="protein sequence ID" value="SFS58263.1"/>
    <property type="molecule type" value="Genomic_DNA"/>
</dbReference>
<dbReference type="InterPro" id="IPR010982">
    <property type="entry name" value="Lambda_DNA-bd_dom_sf"/>
</dbReference>
<dbReference type="RefSeq" id="WP_090225637.1">
    <property type="nucleotide sequence ID" value="NZ_FOZP01000005.1"/>
</dbReference>
<dbReference type="PROSITE" id="PS50932">
    <property type="entry name" value="HTH_LACI_2"/>
    <property type="match status" value="1"/>
</dbReference>
<dbReference type="CDD" id="cd01392">
    <property type="entry name" value="HTH_LacI"/>
    <property type="match status" value="1"/>
</dbReference>
<dbReference type="InterPro" id="IPR000843">
    <property type="entry name" value="HTH_LacI"/>
</dbReference>
<proteinExistence type="predicted"/>
<accession>A0A1I6R0S3</accession>
<sequence>MNQKSTIYDIAKKLNISAATVSRALNNNPKISEKTRKLVNDTANEMNYTQNRLALALKSGKSNNVGVLVPRIDRNFFSSVIRGIEECLYPEGYQVIICQTHDDENLEMQNIEALLNAQVDGILMSINGTTEKNDAINKILQKKVPLIFFDRKKNIDGVSSVTINDFDGGYQATQHLIDQGCKKIAHLAGDLSVEIYKDRCNGYKQALLDNGIKFNENYLIETISKVEQGEDSTKKLLNLKNPPDSIFSSSDFVALGAIQEIKKHNLHIPNDISIVGFSNEPFTKFMELSITTVDQSPVEMGKIAASVFLEQVNNSSNIEIHKKIVLPPKLLVRKSSLKN</sequence>
<dbReference type="Gene3D" id="1.10.260.40">
    <property type="entry name" value="lambda repressor-like DNA-binding domains"/>
    <property type="match status" value="1"/>
</dbReference>
<dbReference type="GO" id="GO:0000976">
    <property type="term" value="F:transcription cis-regulatory region binding"/>
    <property type="evidence" value="ECO:0007669"/>
    <property type="project" value="TreeGrafter"/>
</dbReference>
<evidence type="ECO:0000259" key="4">
    <source>
        <dbReference type="PROSITE" id="PS50932"/>
    </source>
</evidence>
<dbReference type="CDD" id="cd06267">
    <property type="entry name" value="PBP1_LacI_sugar_binding-like"/>
    <property type="match status" value="1"/>
</dbReference>
<dbReference type="GO" id="GO:0003700">
    <property type="term" value="F:DNA-binding transcription factor activity"/>
    <property type="evidence" value="ECO:0007669"/>
    <property type="project" value="TreeGrafter"/>
</dbReference>
<evidence type="ECO:0000313" key="6">
    <source>
        <dbReference type="Proteomes" id="UP000199312"/>
    </source>
</evidence>
<evidence type="ECO:0000313" key="5">
    <source>
        <dbReference type="EMBL" id="SFS58263.1"/>
    </source>
</evidence>
<gene>
    <name evidence="5" type="ORF">SAMN04488006_2033</name>
</gene>
<dbReference type="SMART" id="SM00354">
    <property type="entry name" value="HTH_LACI"/>
    <property type="match status" value="1"/>
</dbReference>
<dbReference type="SUPFAM" id="SSF47413">
    <property type="entry name" value="lambda repressor-like DNA-binding domains"/>
    <property type="match status" value="1"/>
</dbReference>
<dbReference type="Gene3D" id="3.40.50.2300">
    <property type="match status" value="2"/>
</dbReference>
<evidence type="ECO:0000256" key="3">
    <source>
        <dbReference type="ARBA" id="ARBA00023163"/>
    </source>
</evidence>
<dbReference type="OrthoDB" id="9768806at2"/>
<keyword evidence="1" id="KW-0805">Transcription regulation</keyword>
<feature type="domain" description="HTH lacI-type" evidence="4">
    <location>
        <begin position="5"/>
        <end position="59"/>
    </location>
</feature>
<dbReference type="Proteomes" id="UP000199312">
    <property type="component" value="Unassembled WGS sequence"/>
</dbReference>
<dbReference type="Pfam" id="PF00356">
    <property type="entry name" value="LacI"/>
    <property type="match status" value="1"/>
</dbReference>
<dbReference type="STRING" id="593133.SAMN04488006_2033"/>
<organism evidence="5 6">
    <name type="scientific">Lutibacter maritimus</name>
    <dbReference type="NCBI Taxonomy" id="593133"/>
    <lineage>
        <taxon>Bacteria</taxon>
        <taxon>Pseudomonadati</taxon>
        <taxon>Bacteroidota</taxon>
        <taxon>Flavobacteriia</taxon>
        <taxon>Flavobacteriales</taxon>
        <taxon>Flavobacteriaceae</taxon>
        <taxon>Lutibacter</taxon>
    </lineage>
</organism>
<keyword evidence="3" id="KW-0804">Transcription</keyword>
<protein>
    <submittedName>
        <fullName evidence="5">Transcriptional regulator, LacI family</fullName>
    </submittedName>
</protein>
<keyword evidence="6" id="KW-1185">Reference proteome</keyword>
<dbReference type="PANTHER" id="PTHR30146:SF109">
    <property type="entry name" value="HTH-TYPE TRANSCRIPTIONAL REGULATOR GALS"/>
    <property type="match status" value="1"/>
</dbReference>